<organism evidence="2">
    <name type="scientific">Aphanomyces astaci</name>
    <name type="common">Crayfish plague agent</name>
    <dbReference type="NCBI Taxonomy" id="112090"/>
    <lineage>
        <taxon>Eukaryota</taxon>
        <taxon>Sar</taxon>
        <taxon>Stramenopiles</taxon>
        <taxon>Oomycota</taxon>
        <taxon>Saprolegniomycetes</taxon>
        <taxon>Saprolegniales</taxon>
        <taxon>Verrucalvaceae</taxon>
        <taxon>Aphanomyces</taxon>
    </lineage>
</organism>
<dbReference type="EMBL" id="KI913503">
    <property type="protein sequence ID" value="ETV63889.1"/>
    <property type="molecule type" value="Genomic_DNA"/>
</dbReference>
<feature type="compositionally biased region" description="Polar residues" evidence="1">
    <location>
        <begin position="136"/>
        <end position="146"/>
    </location>
</feature>
<dbReference type="RefSeq" id="XP_009846627.1">
    <property type="nucleotide sequence ID" value="XM_009848325.1"/>
</dbReference>
<gene>
    <name evidence="2" type="ORF">H257_19180</name>
</gene>
<proteinExistence type="predicted"/>
<protein>
    <submittedName>
        <fullName evidence="2">Uncharacterized protein</fullName>
    </submittedName>
</protein>
<dbReference type="AlphaFoldDB" id="W4FAD6"/>
<dbReference type="OrthoDB" id="413361at2759"/>
<feature type="region of interest" description="Disordered" evidence="1">
    <location>
        <begin position="129"/>
        <end position="150"/>
    </location>
</feature>
<reference evidence="2" key="1">
    <citation type="submission" date="2013-12" db="EMBL/GenBank/DDBJ databases">
        <title>The Genome Sequence of Aphanomyces astaci APO3.</title>
        <authorList>
            <consortium name="The Broad Institute Genomics Platform"/>
            <person name="Russ C."/>
            <person name="Tyler B."/>
            <person name="van West P."/>
            <person name="Dieguez-Uribeondo J."/>
            <person name="Young S.K."/>
            <person name="Zeng Q."/>
            <person name="Gargeya S."/>
            <person name="Fitzgerald M."/>
            <person name="Abouelleil A."/>
            <person name="Alvarado L."/>
            <person name="Chapman S.B."/>
            <person name="Gainer-Dewar J."/>
            <person name="Goldberg J."/>
            <person name="Griggs A."/>
            <person name="Gujja S."/>
            <person name="Hansen M."/>
            <person name="Howarth C."/>
            <person name="Imamovic A."/>
            <person name="Ireland A."/>
            <person name="Larimer J."/>
            <person name="McCowan C."/>
            <person name="Murphy C."/>
            <person name="Pearson M."/>
            <person name="Poon T.W."/>
            <person name="Priest M."/>
            <person name="Roberts A."/>
            <person name="Saif S."/>
            <person name="Shea T."/>
            <person name="Sykes S."/>
            <person name="Wortman J."/>
            <person name="Nusbaum C."/>
            <person name="Birren B."/>
        </authorList>
    </citation>
    <scope>NUCLEOTIDE SEQUENCE [LARGE SCALE GENOMIC DNA]</scope>
    <source>
        <strain evidence="2">APO3</strain>
    </source>
</reference>
<dbReference type="GeneID" id="20821176"/>
<sequence>MANVMLTTSMIGAMQNVMSHRGRGGSTGLTAWDTDVHALREVGLLIHEDREGPVNLIHVPSATHSVACLTTRSISCGTAETTAISERSKHIEVRHHWIRQVIVAGRPSVHHVGRADQLADALTEIPTRHSIDNFKTPRSPQSGSRNQKVDQSRRVVCSFYWHFSSSENVVSTGNGWSGAPTHRLSRVQYAPTMSLPFAAYPPEIAAVQRLGQHLGNQVQAAVHEQSARLDDAQNAVGAQTRHTYEQMVHLHHQ</sequence>
<name>W4FAD6_APHAT</name>
<accession>W4FAD6</accession>
<evidence type="ECO:0000256" key="1">
    <source>
        <dbReference type="SAM" id="MobiDB-lite"/>
    </source>
</evidence>
<evidence type="ECO:0000313" key="2">
    <source>
        <dbReference type="EMBL" id="ETV63889.1"/>
    </source>
</evidence>
<dbReference type="VEuPathDB" id="FungiDB:H257_19180"/>